<name>A0A5J4PMN9_9EUKA</name>
<dbReference type="PROSITE" id="PS50011">
    <property type="entry name" value="PROTEIN_KINASE_DOM"/>
    <property type="match status" value="1"/>
</dbReference>
<proteinExistence type="predicted"/>
<dbReference type="GO" id="GO:0005524">
    <property type="term" value="F:ATP binding"/>
    <property type="evidence" value="ECO:0007669"/>
    <property type="project" value="InterPro"/>
</dbReference>
<dbReference type="Gene3D" id="1.10.510.10">
    <property type="entry name" value="Transferase(Phosphotransferase) domain 1"/>
    <property type="match status" value="1"/>
</dbReference>
<sequence>MSYPSLQYNDLKLIAKLGIGSQNKTYKVLLKLTIEEFVLKKEQYFSDEDKERVNRDIEQMKKLTSRFTVRLITAFEHDEDMCIITQFYSKGDLRKFIGEIQKLPEEERVM</sequence>
<evidence type="ECO:0000313" key="3">
    <source>
        <dbReference type="Proteomes" id="UP000324800"/>
    </source>
</evidence>
<accession>A0A5J4PMN9</accession>
<feature type="non-terminal residue" evidence="2">
    <location>
        <position position="110"/>
    </location>
</feature>
<dbReference type="SUPFAM" id="SSF56112">
    <property type="entry name" value="Protein kinase-like (PK-like)"/>
    <property type="match status" value="1"/>
</dbReference>
<dbReference type="InterPro" id="IPR011009">
    <property type="entry name" value="Kinase-like_dom_sf"/>
</dbReference>
<evidence type="ECO:0000313" key="2">
    <source>
        <dbReference type="EMBL" id="KAA6310836.1"/>
    </source>
</evidence>
<organism evidence="2 3">
    <name type="scientific">Streblomastix strix</name>
    <dbReference type="NCBI Taxonomy" id="222440"/>
    <lineage>
        <taxon>Eukaryota</taxon>
        <taxon>Metamonada</taxon>
        <taxon>Preaxostyla</taxon>
        <taxon>Oxymonadida</taxon>
        <taxon>Streblomastigidae</taxon>
        <taxon>Streblomastix</taxon>
    </lineage>
</organism>
<dbReference type="EMBL" id="SNRW01049549">
    <property type="protein sequence ID" value="KAA6310836.1"/>
    <property type="molecule type" value="Genomic_DNA"/>
</dbReference>
<gene>
    <name evidence="2" type="ORF">EZS28_056236</name>
</gene>
<reference evidence="2 3" key="1">
    <citation type="submission" date="2019-03" db="EMBL/GenBank/DDBJ databases">
        <title>Single cell metagenomics reveals metabolic interactions within the superorganism composed of flagellate Streblomastix strix and complex community of Bacteroidetes bacteria on its surface.</title>
        <authorList>
            <person name="Treitli S.C."/>
            <person name="Kolisko M."/>
            <person name="Husnik F."/>
            <person name="Keeling P."/>
            <person name="Hampl V."/>
        </authorList>
    </citation>
    <scope>NUCLEOTIDE SEQUENCE [LARGE SCALE GENOMIC DNA]</scope>
    <source>
        <strain evidence="2">ST1C</strain>
    </source>
</reference>
<dbReference type="Proteomes" id="UP000324800">
    <property type="component" value="Unassembled WGS sequence"/>
</dbReference>
<dbReference type="GO" id="GO:0004672">
    <property type="term" value="F:protein kinase activity"/>
    <property type="evidence" value="ECO:0007669"/>
    <property type="project" value="InterPro"/>
</dbReference>
<comment type="caution">
    <text evidence="2">The sequence shown here is derived from an EMBL/GenBank/DDBJ whole genome shotgun (WGS) entry which is preliminary data.</text>
</comment>
<evidence type="ECO:0000259" key="1">
    <source>
        <dbReference type="PROSITE" id="PS50011"/>
    </source>
</evidence>
<dbReference type="Pfam" id="PF00069">
    <property type="entry name" value="Pkinase"/>
    <property type="match status" value="1"/>
</dbReference>
<feature type="domain" description="Protein kinase" evidence="1">
    <location>
        <begin position="11"/>
        <end position="110"/>
    </location>
</feature>
<dbReference type="InterPro" id="IPR000719">
    <property type="entry name" value="Prot_kinase_dom"/>
</dbReference>
<dbReference type="AlphaFoldDB" id="A0A5J4PMN9"/>
<protein>
    <recommendedName>
        <fullName evidence="1">Protein kinase domain-containing protein</fullName>
    </recommendedName>
</protein>